<evidence type="ECO:0000313" key="2">
    <source>
        <dbReference type="Proteomes" id="UP000244905"/>
    </source>
</evidence>
<organism evidence="1 2">
    <name type="scientific">Duncaniella muris</name>
    <dbReference type="NCBI Taxonomy" id="2094150"/>
    <lineage>
        <taxon>Bacteria</taxon>
        <taxon>Pseudomonadati</taxon>
        <taxon>Bacteroidota</taxon>
        <taxon>Bacteroidia</taxon>
        <taxon>Bacteroidales</taxon>
        <taxon>Muribaculaceae</taxon>
        <taxon>Duncaniella</taxon>
    </lineage>
</organism>
<comment type="caution">
    <text evidence="1">The sequence shown here is derived from an EMBL/GenBank/DDBJ whole genome shotgun (WGS) entry which is preliminary data.</text>
</comment>
<dbReference type="GO" id="GO:0006261">
    <property type="term" value="P:DNA-templated DNA replication"/>
    <property type="evidence" value="ECO:0007669"/>
    <property type="project" value="TreeGrafter"/>
</dbReference>
<name>A0A2V1IR96_9BACT</name>
<dbReference type="GeneID" id="82525090"/>
<evidence type="ECO:0000313" key="1">
    <source>
        <dbReference type="EMBL" id="PWB03910.1"/>
    </source>
</evidence>
<sequence>MKFSQIPSHENVKRQLRDMVADGRIPHALLLHGPAGIGKFMLARTFSQFVHCQSPTPDGEPCGCCRSCVQHESFNHVDSIYVFPVVKTEKLKSPVSDDYMSEFKEFVGASPFMDFDRWTGYFEKKNAQPAIYVSESEALEQRLAVTTTLSRYKTVIIWLPEKMNEQTANKLLKLIEEPFADTIFILVSDNAASILPTIYSRCRPIEMKRLSDETVARYLTENLAIDPQDALSMAHIAAGDVNSALRAMDATSVSRMFFDLFVRLMRLAYQRDVKGLKEWSADVAALGREQAVKFYDYSQRLIRENFIYNFNIPDLLYLNRNEAQFSKNFARFITENNAERIIAEMNRAASDIAGNANGKIVNFDFAIKMIILIKNF</sequence>
<keyword evidence="2" id="KW-1185">Reference proteome</keyword>
<dbReference type="Gene3D" id="3.40.50.300">
    <property type="entry name" value="P-loop containing nucleotide triphosphate hydrolases"/>
    <property type="match status" value="1"/>
</dbReference>
<dbReference type="InterPro" id="IPR027417">
    <property type="entry name" value="P-loop_NTPase"/>
</dbReference>
<protein>
    <submittedName>
        <fullName evidence="1">DNA polymerase III subunit delta</fullName>
    </submittedName>
</protein>
<dbReference type="InterPro" id="IPR050238">
    <property type="entry name" value="DNA_Rep/Repair_Clamp_Loader"/>
</dbReference>
<dbReference type="PANTHER" id="PTHR11669">
    <property type="entry name" value="REPLICATION FACTOR C / DNA POLYMERASE III GAMMA-TAU SUBUNIT"/>
    <property type="match status" value="1"/>
</dbReference>
<gene>
    <name evidence="1" type="ORF">C5O23_01835</name>
</gene>
<dbReference type="SUPFAM" id="SSF52540">
    <property type="entry name" value="P-loop containing nucleoside triphosphate hydrolases"/>
    <property type="match status" value="1"/>
</dbReference>
<dbReference type="RefSeq" id="WP_107031254.1">
    <property type="nucleotide sequence ID" value="NZ_CAJSYL010000013.1"/>
</dbReference>
<dbReference type="Pfam" id="PF13177">
    <property type="entry name" value="DNA_pol3_delta2"/>
    <property type="match status" value="1"/>
</dbReference>
<dbReference type="Proteomes" id="UP000244905">
    <property type="component" value="Unassembled WGS sequence"/>
</dbReference>
<dbReference type="AlphaFoldDB" id="A0A2V1IR96"/>
<accession>A0A2V1IR96</accession>
<proteinExistence type="predicted"/>
<dbReference type="EMBL" id="PUEC01000003">
    <property type="protein sequence ID" value="PWB03910.1"/>
    <property type="molecule type" value="Genomic_DNA"/>
</dbReference>
<dbReference type="PANTHER" id="PTHR11669:SF8">
    <property type="entry name" value="DNA POLYMERASE III SUBUNIT DELTA"/>
    <property type="match status" value="1"/>
</dbReference>
<reference evidence="2" key="1">
    <citation type="submission" date="2018-02" db="EMBL/GenBank/DDBJ databases">
        <authorList>
            <person name="Clavel T."/>
            <person name="Strowig T."/>
        </authorList>
    </citation>
    <scope>NUCLEOTIDE SEQUENCE [LARGE SCALE GENOMIC DNA]</scope>
    <source>
        <strain evidence="2">DSM 103720</strain>
    </source>
</reference>